<dbReference type="SUPFAM" id="SSF52540">
    <property type="entry name" value="P-loop containing nucleoside triphosphate hydrolases"/>
    <property type="match status" value="2"/>
</dbReference>
<keyword evidence="6" id="KW-0067">ATP-binding</keyword>
<dbReference type="InterPro" id="IPR014001">
    <property type="entry name" value="Helicase_ATP-bd"/>
</dbReference>
<keyword evidence="10" id="KW-0539">Nucleus</keyword>
<dbReference type="STRING" id="133383.A0A1R0H2D7"/>
<keyword evidence="5 13" id="KW-0347">Helicase</keyword>
<dbReference type="PANTHER" id="PTHR45685:SF1">
    <property type="entry name" value="HELICASE SRCAP"/>
    <property type="match status" value="1"/>
</dbReference>
<dbReference type="GO" id="GO:0003677">
    <property type="term" value="F:DNA binding"/>
    <property type="evidence" value="ECO:0007669"/>
    <property type="project" value="UniProtKB-KW"/>
</dbReference>
<evidence type="ECO:0000256" key="5">
    <source>
        <dbReference type="ARBA" id="ARBA00022806"/>
    </source>
</evidence>
<sequence>MSNQLKRKDSGPTIDKTDTETVENKKPKTSLSPEHEVQQPLFISKRYADNPSPLEVFLKQNHFINTFNNSMERSDETYSFVGNSEYNSYLDSRRNLHSRIINSLKKLGYDEKMPIKEILSSLRSNIDSYKALFSSEFFSLAALPKPFLPKNNWDLVLDSIQTQTKKFHAARKLKRANIAKLRRKIEAKKTTSEDTKIDKNHKIRLAKKISKIVQSKWDYIRNVLKLQRDINAAKKKAEESESKLFKILDQSTKALTTKSSSQLDSDSSSVSDYYSTYTSNSSSESEPSDSESSLKRIFKDFDKDSVDIADSEIKNEINNTSPQLDFQTNIEPDSSKILSHQIVPTYSDFIDNSPQRFTLLKYGLRSYQKSGVDWLLNQHNNGRNSILADEMGLGKTIQTISLLENLAVTKGIWGPHLIIVPTSVLLNWTQEFKKWLPGFKILTIYGSQKQRRIKRSGWMKKNAFHVCISTYQIVLADINAFKRQSWSYLVLDEAHNIKNFKSKRWQSLMTIKSSNRLLLTGTPLQNNLSELWSLLYFLLPQKDKGGSDGLDETPNLFAGLEEFQDWFSKPLDSLFDDHTGLEISSTGRVNLPAFSSSEPNGEDLNGSSRIKDAVNNLHTVLRPFILRRLKADVEQQLPKKSEYIIYCNLSRRQQYLYDDFISRSKTVDTLKTGNYMDVMSCLMQLRKVCNHPDLFEPRHVITPSKIPNVVDCLESNKLSLSKTYLYIMNLLKKSDHQGYIKKRDRDSDFIIEPVSTKLISSSRGVPFEISETGDVSFIDYVPRFGVFGKDSSHILRNSLVGNSYTGYCLNAHLSRIKYDASIQLESQALRKMESEKNLKFSTSNEEVSELFSGFEAVAGFQFNVSLSRHWGKDWQFLQKQNSIIW</sequence>
<evidence type="ECO:0000256" key="8">
    <source>
        <dbReference type="ARBA" id="ARBA00023125"/>
    </source>
</evidence>
<evidence type="ECO:0000256" key="9">
    <source>
        <dbReference type="ARBA" id="ARBA00023159"/>
    </source>
</evidence>
<dbReference type="InterPro" id="IPR050520">
    <property type="entry name" value="INO80/SWR1_helicase"/>
</dbReference>
<dbReference type="InterPro" id="IPR002464">
    <property type="entry name" value="DNA/RNA_helicase_DEAH_CS"/>
</dbReference>
<dbReference type="InterPro" id="IPR027417">
    <property type="entry name" value="P-loop_NTPase"/>
</dbReference>
<keyword evidence="7" id="KW-0156">Chromatin regulator</keyword>
<protein>
    <submittedName>
        <fullName evidence="13">Helicase SWR1</fullName>
    </submittedName>
</protein>
<dbReference type="SMART" id="SM00487">
    <property type="entry name" value="DEXDc"/>
    <property type="match status" value="1"/>
</dbReference>
<keyword evidence="8" id="KW-0238">DNA-binding</keyword>
<dbReference type="FunFam" id="3.40.50.10810:FF:000005">
    <property type="entry name" value="Photoperiod-independent early flowering 1"/>
    <property type="match status" value="1"/>
</dbReference>
<evidence type="ECO:0000256" key="3">
    <source>
        <dbReference type="ARBA" id="ARBA00022741"/>
    </source>
</evidence>
<dbReference type="Proteomes" id="UP000187455">
    <property type="component" value="Unassembled WGS sequence"/>
</dbReference>
<dbReference type="InterPro" id="IPR000330">
    <property type="entry name" value="SNF2_N"/>
</dbReference>
<organism evidence="13 14">
    <name type="scientific">Smittium mucronatum</name>
    <dbReference type="NCBI Taxonomy" id="133383"/>
    <lineage>
        <taxon>Eukaryota</taxon>
        <taxon>Fungi</taxon>
        <taxon>Fungi incertae sedis</taxon>
        <taxon>Zoopagomycota</taxon>
        <taxon>Kickxellomycotina</taxon>
        <taxon>Harpellomycetes</taxon>
        <taxon>Harpellales</taxon>
        <taxon>Legeriomycetaceae</taxon>
        <taxon>Smittium</taxon>
    </lineage>
</organism>
<keyword evidence="3" id="KW-0547">Nucleotide-binding</keyword>
<evidence type="ECO:0000256" key="10">
    <source>
        <dbReference type="ARBA" id="ARBA00023242"/>
    </source>
</evidence>
<evidence type="ECO:0000256" key="7">
    <source>
        <dbReference type="ARBA" id="ARBA00022853"/>
    </source>
</evidence>
<dbReference type="Gene3D" id="3.40.50.10810">
    <property type="entry name" value="Tandem AAA-ATPase domain"/>
    <property type="match status" value="1"/>
</dbReference>
<evidence type="ECO:0000259" key="12">
    <source>
        <dbReference type="PROSITE" id="PS51192"/>
    </source>
</evidence>
<evidence type="ECO:0000256" key="11">
    <source>
        <dbReference type="SAM" id="MobiDB-lite"/>
    </source>
</evidence>
<keyword evidence="4" id="KW-0378">Hydrolase</keyword>
<evidence type="ECO:0000256" key="2">
    <source>
        <dbReference type="ARBA" id="ARBA00009220"/>
    </source>
</evidence>
<feature type="compositionally biased region" description="Low complexity" evidence="11">
    <location>
        <begin position="258"/>
        <end position="285"/>
    </location>
</feature>
<evidence type="ECO:0000313" key="14">
    <source>
        <dbReference type="Proteomes" id="UP000187455"/>
    </source>
</evidence>
<keyword evidence="14" id="KW-1185">Reference proteome</keyword>
<dbReference type="PANTHER" id="PTHR45685">
    <property type="entry name" value="HELICASE SRCAP-RELATED"/>
    <property type="match status" value="1"/>
</dbReference>
<keyword evidence="9" id="KW-0010">Activator</keyword>
<dbReference type="GO" id="GO:0042393">
    <property type="term" value="F:histone binding"/>
    <property type="evidence" value="ECO:0007669"/>
    <property type="project" value="TreeGrafter"/>
</dbReference>
<dbReference type="GO" id="GO:0000812">
    <property type="term" value="C:Swr1 complex"/>
    <property type="evidence" value="ECO:0007669"/>
    <property type="project" value="TreeGrafter"/>
</dbReference>
<dbReference type="InterPro" id="IPR038718">
    <property type="entry name" value="SNF2-like_sf"/>
</dbReference>
<dbReference type="GO" id="GO:0004386">
    <property type="term" value="F:helicase activity"/>
    <property type="evidence" value="ECO:0007669"/>
    <property type="project" value="UniProtKB-KW"/>
</dbReference>
<evidence type="ECO:0000256" key="6">
    <source>
        <dbReference type="ARBA" id="ARBA00022840"/>
    </source>
</evidence>
<evidence type="ECO:0000256" key="1">
    <source>
        <dbReference type="ARBA" id="ARBA00004123"/>
    </source>
</evidence>
<comment type="caution">
    <text evidence="13">The sequence shown here is derived from an EMBL/GenBank/DDBJ whole genome shotgun (WGS) entry which is preliminary data.</text>
</comment>
<dbReference type="EMBL" id="LSSL01000962">
    <property type="protein sequence ID" value="OLY83311.1"/>
    <property type="molecule type" value="Genomic_DNA"/>
</dbReference>
<comment type="subcellular location">
    <subcellularLocation>
        <location evidence="1">Nucleus</location>
    </subcellularLocation>
</comment>
<dbReference type="GO" id="GO:0016887">
    <property type="term" value="F:ATP hydrolysis activity"/>
    <property type="evidence" value="ECO:0007669"/>
    <property type="project" value="TreeGrafter"/>
</dbReference>
<dbReference type="OrthoDB" id="372624at2759"/>
<dbReference type="GO" id="GO:0006338">
    <property type="term" value="P:chromatin remodeling"/>
    <property type="evidence" value="ECO:0007669"/>
    <property type="project" value="TreeGrafter"/>
</dbReference>
<accession>A0A1R0H2D7</accession>
<comment type="similarity">
    <text evidence="2">Belongs to the SNF2/RAD54 helicase family. SWR1 subfamily.</text>
</comment>
<dbReference type="Pfam" id="PF00176">
    <property type="entry name" value="SNF2-rel_dom"/>
    <property type="match status" value="1"/>
</dbReference>
<feature type="region of interest" description="Disordered" evidence="11">
    <location>
        <begin position="1"/>
        <end position="36"/>
    </location>
</feature>
<evidence type="ECO:0000313" key="13">
    <source>
        <dbReference type="EMBL" id="OLY83311.1"/>
    </source>
</evidence>
<feature type="domain" description="Helicase ATP-binding" evidence="12">
    <location>
        <begin position="376"/>
        <end position="541"/>
    </location>
</feature>
<dbReference type="PROSITE" id="PS51192">
    <property type="entry name" value="HELICASE_ATP_BIND_1"/>
    <property type="match status" value="1"/>
</dbReference>
<name>A0A1R0H2D7_9FUNG</name>
<dbReference type="AlphaFoldDB" id="A0A1R0H2D7"/>
<dbReference type="PROSITE" id="PS00690">
    <property type="entry name" value="DEAH_ATP_HELICASE"/>
    <property type="match status" value="1"/>
</dbReference>
<feature type="region of interest" description="Disordered" evidence="11">
    <location>
        <begin position="258"/>
        <end position="293"/>
    </location>
</feature>
<gene>
    <name evidence="13" type="ORF">AYI68_g2552</name>
</gene>
<dbReference type="GO" id="GO:0005524">
    <property type="term" value="F:ATP binding"/>
    <property type="evidence" value="ECO:0007669"/>
    <property type="project" value="UniProtKB-KW"/>
</dbReference>
<feature type="compositionally biased region" description="Basic and acidic residues" evidence="11">
    <location>
        <begin position="1"/>
        <end position="26"/>
    </location>
</feature>
<evidence type="ECO:0000256" key="4">
    <source>
        <dbReference type="ARBA" id="ARBA00022801"/>
    </source>
</evidence>
<dbReference type="Gene3D" id="1.20.120.850">
    <property type="entry name" value="SWI2/SNF2 ATPases, N-terminal domain"/>
    <property type="match status" value="1"/>
</dbReference>
<reference evidence="13 14" key="1">
    <citation type="journal article" date="2016" name="Mol. Biol. Evol.">
        <title>Genome-Wide Survey of Gut Fungi (Harpellales) Reveals the First Horizontally Transferred Ubiquitin Gene from a Mosquito Host.</title>
        <authorList>
            <person name="Wang Y."/>
            <person name="White M.M."/>
            <person name="Kvist S."/>
            <person name="Moncalvo J.M."/>
        </authorList>
    </citation>
    <scope>NUCLEOTIDE SEQUENCE [LARGE SCALE GENOMIC DNA]</scope>
    <source>
        <strain evidence="13 14">ALG-7-W6</strain>
    </source>
</reference>
<proteinExistence type="inferred from homology"/>